<dbReference type="Proteomes" id="UP001175353">
    <property type="component" value="Unassembled WGS sequence"/>
</dbReference>
<dbReference type="Pfam" id="PF00266">
    <property type="entry name" value="Aminotran_5"/>
    <property type="match status" value="1"/>
</dbReference>
<keyword evidence="4" id="KW-0032">Aminotransferase</keyword>
<sequence length="587" mass="64138">MTGAASRCTGGGRISGRAAGVSAAVGIDGILRKSHLILPARRRFLGKISAAGQGWIDCLDIPPVTDICATPHFANVCEGKDTLIHTRHLPHSSFRISDCVILATAGHFTRLLLRTPPPFFTLAPKNRLSLISRHLNTNAHVPLNTPYSIQSSPEDDIEWNPIQKEKRSLPQQQTRSFSTTQEVSLEEEGKRSKRAAIKMSSQAPHPALLIPGPIEFDDEVLQSMSHYSESHVGAPFVNTFGEVLGMLRKLFITEDPKSQPFVISGSGTLGWDQVAANLVEPGDDVLVLHTGYFADSFADCFETYGIKPTQLKAPIGDRPQQDEVEKALKERNYKLISITHTDTSTGVLSEIKGIADLVHRVSPDTLVIVDGVCSVGCEELRFDDWKLDCVITASQKAIGCPAGLSIVMASGRAIERFKARKTPPGSYFGSWKNWLPIMQNYEAKKPSYFATPPPQLIHALHTSLTQILSKPLEERFKIHHETSQKVKKAIADLGLKQLASKPENQANGMTAIYLPEGMTPPAILPTLMKKGVVFAGGLHKEIATKYVRFGHMGVSVTDPKRDDIDRALKALGEGLKEVGYEAPNGKA</sequence>
<feature type="region of interest" description="Disordered" evidence="9">
    <location>
        <begin position="165"/>
        <end position="198"/>
    </location>
</feature>
<proteinExistence type="inferred from homology"/>
<dbReference type="InterPro" id="IPR015421">
    <property type="entry name" value="PyrdxlP-dep_Trfase_major"/>
</dbReference>
<dbReference type="SUPFAM" id="SSF53383">
    <property type="entry name" value="PLP-dependent transferases"/>
    <property type="match status" value="1"/>
</dbReference>
<evidence type="ECO:0000256" key="2">
    <source>
        <dbReference type="ARBA" id="ARBA00009236"/>
    </source>
</evidence>
<evidence type="ECO:0000256" key="9">
    <source>
        <dbReference type="SAM" id="MobiDB-lite"/>
    </source>
</evidence>
<dbReference type="PANTHER" id="PTHR21152:SF24">
    <property type="entry name" value="ALANINE--GLYOXYLATE AMINOTRANSFERASE 1"/>
    <property type="match status" value="1"/>
</dbReference>
<evidence type="ECO:0000256" key="7">
    <source>
        <dbReference type="RuleBase" id="RU004075"/>
    </source>
</evidence>
<feature type="compositionally biased region" description="Polar residues" evidence="9">
    <location>
        <begin position="169"/>
        <end position="183"/>
    </location>
</feature>
<dbReference type="InterPro" id="IPR000192">
    <property type="entry name" value="Aminotrans_V_dom"/>
</dbReference>
<accession>A0AAN6H3R0</accession>
<evidence type="ECO:0000256" key="6">
    <source>
        <dbReference type="ARBA" id="ARBA00022898"/>
    </source>
</evidence>
<evidence type="ECO:0000313" key="11">
    <source>
        <dbReference type="EMBL" id="KAK0954590.1"/>
    </source>
</evidence>
<comment type="cofactor">
    <cofactor evidence="1 8">
        <name>pyridoxal 5'-phosphate</name>
        <dbReference type="ChEBI" id="CHEBI:597326"/>
    </cofactor>
</comment>
<protein>
    <recommendedName>
        <fullName evidence="3">alanine--glyoxylate transaminase</fullName>
        <ecNumber evidence="3">2.6.1.44</ecNumber>
    </recommendedName>
</protein>
<evidence type="ECO:0000313" key="12">
    <source>
        <dbReference type="Proteomes" id="UP001175353"/>
    </source>
</evidence>
<dbReference type="PANTHER" id="PTHR21152">
    <property type="entry name" value="AMINOTRANSFERASE CLASS V"/>
    <property type="match status" value="1"/>
</dbReference>
<evidence type="ECO:0000256" key="4">
    <source>
        <dbReference type="ARBA" id="ARBA00022576"/>
    </source>
</evidence>
<dbReference type="InterPro" id="IPR015422">
    <property type="entry name" value="PyrdxlP-dep_Trfase_small"/>
</dbReference>
<evidence type="ECO:0000256" key="3">
    <source>
        <dbReference type="ARBA" id="ARBA00013049"/>
    </source>
</evidence>
<name>A0AAN6H3R0_9PEZI</name>
<dbReference type="Gene3D" id="3.40.640.10">
    <property type="entry name" value="Type I PLP-dependent aspartate aminotransferase-like (Major domain)"/>
    <property type="match status" value="1"/>
</dbReference>
<dbReference type="GO" id="GO:0019265">
    <property type="term" value="P:glycine biosynthetic process, by transamination of glyoxylate"/>
    <property type="evidence" value="ECO:0007669"/>
    <property type="project" value="TreeGrafter"/>
</dbReference>
<dbReference type="PROSITE" id="PS00595">
    <property type="entry name" value="AA_TRANSFER_CLASS_5"/>
    <property type="match status" value="1"/>
</dbReference>
<keyword evidence="6" id="KW-0663">Pyridoxal phosphate</keyword>
<keyword evidence="5" id="KW-0808">Transferase</keyword>
<dbReference type="GO" id="GO:0004760">
    <property type="term" value="F:L-serine-pyruvate transaminase activity"/>
    <property type="evidence" value="ECO:0007669"/>
    <property type="project" value="TreeGrafter"/>
</dbReference>
<dbReference type="InterPro" id="IPR015424">
    <property type="entry name" value="PyrdxlP-dep_Trfase"/>
</dbReference>
<dbReference type="AlphaFoldDB" id="A0AAN6H3R0"/>
<gene>
    <name evidence="11" type="ORF">LTR91_023241</name>
</gene>
<dbReference type="FunFam" id="3.40.640.10:FF:000027">
    <property type="entry name" value="Serine--pyruvate aminotransferase, mitochondrial"/>
    <property type="match status" value="1"/>
</dbReference>
<dbReference type="FunFam" id="3.90.1150.10:FF:000049">
    <property type="entry name" value="Alanine-glyoxylate aminotransferase 1"/>
    <property type="match status" value="1"/>
</dbReference>
<dbReference type="EC" id="2.6.1.44" evidence="3"/>
<reference evidence="11" key="1">
    <citation type="submission" date="2023-06" db="EMBL/GenBank/DDBJ databases">
        <title>Black Yeasts Isolated from many extreme environments.</title>
        <authorList>
            <person name="Coleine C."/>
            <person name="Stajich J.E."/>
            <person name="Selbmann L."/>
        </authorList>
    </citation>
    <scope>NUCLEOTIDE SEQUENCE</scope>
    <source>
        <strain evidence="11">CCFEE 5200</strain>
    </source>
</reference>
<comment type="caution">
    <text evidence="11">The sequence shown here is derived from an EMBL/GenBank/DDBJ whole genome shotgun (WGS) entry which is preliminary data.</text>
</comment>
<dbReference type="Gene3D" id="3.90.1150.10">
    <property type="entry name" value="Aspartate Aminotransferase, domain 1"/>
    <property type="match status" value="1"/>
</dbReference>
<evidence type="ECO:0000256" key="5">
    <source>
        <dbReference type="ARBA" id="ARBA00022679"/>
    </source>
</evidence>
<organism evidence="11 12">
    <name type="scientific">Friedmanniomyces endolithicus</name>
    <dbReference type="NCBI Taxonomy" id="329885"/>
    <lineage>
        <taxon>Eukaryota</taxon>
        <taxon>Fungi</taxon>
        <taxon>Dikarya</taxon>
        <taxon>Ascomycota</taxon>
        <taxon>Pezizomycotina</taxon>
        <taxon>Dothideomycetes</taxon>
        <taxon>Dothideomycetidae</taxon>
        <taxon>Mycosphaerellales</taxon>
        <taxon>Teratosphaeriaceae</taxon>
        <taxon>Friedmanniomyces</taxon>
    </lineage>
</organism>
<keyword evidence="12" id="KW-1185">Reference proteome</keyword>
<evidence type="ECO:0000259" key="10">
    <source>
        <dbReference type="Pfam" id="PF00266"/>
    </source>
</evidence>
<dbReference type="EMBL" id="JAUJLE010000499">
    <property type="protein sequence ID" value="KAK0954590.1"/>
    <property type="molecule type" value="Genomic_DNA"/>
</dbReference>
<feature type="domain" description="Aminotransferase class V" evidence="10">
    <location>
        <begin position="252"/>
        <end position="539"/>
    </location>
</feature>
<comment type="similarity">
    <text evidence="2 7">Belongs to the class-V pyridoxal-phosphate-dependent aminotransferase family.</text>
</comment>
<dbReference type="GO" id="GO:0008453">
    <property type="term" value="F:alanine-glyoxylate transaminase activity"/>
    <property type="evidence" value="ECO:0007669"/>
    <property type="project" value="UniProtKB-EC"/>
</dbReference>
<dbReference type="InterPro" id="IPR020578">
    <property type="entry name" value="Aminotrans_V_PyrdxlP_BS"/>
</dbReference>
<evidence type="ECO:0000256" key="1">
    <source>
        <dbReference type="ARBA" id="ARBA00001933"/>
    </source>
</evidence>
<evidence type="ECO:0000256" key="8">
    <source>
        <dbReference type="RuleBase" id="RU004504"/>
    </source>
</evidence>
<dbReference type="GO" id="GO:0005777">
    <property type="term" value="C:peroxisome"/>
    <property type="evidence" value="ECO:0007669"/>
    <property type="project" value="TreeGrafter"/>
</dbReference>